<reference evidence="2 3" key="1">
    <citation type="journal article" date="2015" name="Microbiome">
        <title>Genomic resolution of linkages in carbon, nitrogen, and sulfur cycling among widespread estuary sediment bacteria.</title>
        <authorList>
            <person name="Baker B.J."/>
            <person name="Lazar C.S."/>
            <person name="Teske A.P."/>
            <person name="Dick G.J."/>
        </authorList>
    </citation>
    <scope>NUCLEOTIDE SEQUENCE [LARGE SCALE GENOMIC DNA]</scope>
    <source>
        <strain evidence="2">SM23_60</strain>
    </source>
</reference>
<protein>
    <recommendedName>
        <fullName evidence="1">DUF4412 domain-containing protein</fullName>
    </recommendedName>
</protein>
<name>A0A0S8GG49_UNCW3</name>
<dbReference type="Pfam" id="PF14371">
    <property type="entry name" value="DUF4412"/>
    <property type="match status" value="1"/>
</dbReference>
<evidence type="ECO:0000313" key="3">
    <source>
        <dbReference type="Proteomes" id="UP000051096"/>
    </source>
</evidence>
<accession>A0A0S8GG49</accession>
<gene>
    <name evidence="2" type="ORF">AMJ87_06750</name>
</gene>
<evidence type="ECO:0000259" key="1">
    <source>
        <dbReference type="Pfam" id="PF14371"/>
    </source>
</evidence>
<feature type="domain" description="DUF4412" evidence="1">
    <location>
        <begin position="33"/>
        <end position="243"/>
    </location>
</feature>
<organism evidence="2 3">
    <name type="scientific">candidate division WOR_3 bacterium SM23_60</name>
    <dbReference type="NCBI Taxonomy" id="1703780"/>
    <lineage>
        <taxon>Bacteria</taxon>
        <taxon>Bacteria division WOR-3</taxon>
    </lineage>
</organism>
<proteinExistence type="predicted"/>
<sequence>MKKLLLAIACVCSVQHADVVYKMLATTSGLPGMDDVSTVIEVSIKGDRSRDEMTINDPLIGRKRFVHITRLDKGLKWTLDTQRMRYSETAFSGIPEPVQEEAVTDTGIHVLVERSGKTKVVLDNTCEEVIISVLSETDTLPLVSQHMWVCRDFEGYAEIDSFFDRLVGLGNVAPFSPSMVGEAGYMQAFQDTVQNIDGFPLEATMYMVFGSEDAQYVMEMHSIVTELATDALDDNLFEIPAGYTLIE</sequence>
<comment type="caution">
    <text evidence="2">The sequence shown here is derived from an EMBL/GenBank/DDBJ whole genome shotgun (WGS) entry which is preliminary data.</text>
</comment>
<dbReference type="AlphaFoldDB" id="A0A0S8GG49"/>
<dbReference type="Proteomes" id="UP000051096">
    <property type="component" value="Unassembled WGS sequence"/>
</dbReference>
<dbReference type="EMBL" id="LJUO01000055">
    <property type="protein sequence ID" value="KPK71753.1"/>
    <property type="molecule type" value="Genomic_DNA"/>
</dbReference>
<evidence type="ECO:0000313" key="2">
    <source>
        <dbReference type="EMBL" id="KPK71753.1"/>
    </source>
</evidence>
<dbReference type="InterPro" id="IPR025524">
    <property type="entry name" value="DUF4412"/>
</dbReference>